<sequence length="42" mass="5223">KSRIEFSTLSYLYKIFYELYLQNNLQLFIVLTNFCQYLNFKC</sequence>
<dbReference type="AlphaFoldDB" id="A0A6G0YNN9"/>
<reference evidence="1 2" key="1">
    <citation type="submission" date="2019-08" db="EMBL/GenBank/DDBJ databases">
        <title>Whole genome of Aphis craccivora.</title>
        <authorList>
            <person name="Voronova N.V."/>
            <person name="Shulinski R.S."/>
            <person name="Bandarenka Y.V."/>
            <person name="Zhorov D.G."/>
            <person name="Warner D."/>
        </authorList>
    </citation>
    <scope>NUCLEOTIDE SEQUENCE [LARGE SCALE GENOMIC DNA]</scope>
    <source>
        <strain evidence="1">180601</strain>
        <tissue evidence="1">Whole Body</tissue>
    </source>
</reference>
<feature type="non-terminal residue" evidence="1">
    <location>
        <position position="1"/>
    </location>
</feature>
<dbReference type="OrthoDB" id="10535670at2759"/>
<proteinExistence type="predicted"/>
<accession>A0A6G0YNN9</accession>
<name>A0A6G0YNN9_APHCR</name>
<comment type="caution">
    <text evidence="1">The sequence shown here is derived from an EMBL/GenBank/DDBJ whole genome shotgun (WGS) entry which is preliminary data.</text>
</comment>
<gene>
    <name evidence="1" type="ORF">FWK35_00012253</name>
</gene>
<dbReference type="Proteomes" id="UP000478052">
    <property type="component" value="Unassembled WGS sequence"/>
</dbReference>
<dbReference type="EMBL" id="VUJU01003119">
    <property type="protein sequence ID" value="KAF0759073.1"/>
    <property type="molecule type" value="Genomic_DNA"/>
</dbReference>
<keyword evidence="2" id="KW-1185">Reference proteome</keyword>
<evidence type="ECO:0000313" key="2">
    <source>
        <dbReference type="Proteomes" id="UP000478052"/>
    </source>
</evidence>
<organism evidence="1 2">
    <name type="scientific">Aphis craccivora</name>
    <name type="common">Cowpea aphid</name>
    <dbReference type="NCBI Taxonomy" id="307492"/>
    <lineage>
        <taxon>Eukaryota</taxon>
        <taxon>Metazoa</taxon>
        <taxon>Ecdysozoa</taxon>
        <taxon>Arthropoda</taxon>
        <taxon>Hexapoda</taxon>
        <taxon>Insecta</taxon>
        <taxon>Pterygota</taxon>
        <taxon>Neoptera</taxon>
        <taxon>Paraneoptera</taxon>
        <taxon>Hemiptera</taxon>
        <taxon>Sternorrhyncha</taxon>
        <taxon>Aphidomorpha</taxon>
        <taxon>Aphidoidea</taxon>
        <taxon>Aphididae</taxon>
        <taxon>Aphidini</taxon>
        <taxon>Aphis</taxon>
        <taxon>Aphis</taxon>
    </lineage>
</organism>
<evidence type="ECO:0000313" key="1">
    <source>
        <dbReference type="EMBL" id="KAF0759073.1"/>
    </source>
</evidence>
<protein>
    <submittedName>
        <fullName evidence="1">Uncharacterized protein</fullName>
    </submittedName>
</protein>